<evidence type="ECO:0000256" key="1">
    <source>
        <dbReference type="SAM" id="Phobius"/>
    </source>
</evidence>
<dbReference type="RefSeq" id="WP_165846419.1">
    <property type="nucleotide sequence ID" value="NZ_UNSC01000003.1"/>
</dbReference>
<feature type="signal peptide" evidence="2">
    <location>
        <begin position="1"/>
        <end position="17"/>
    </location>
</feature>
<dbReference type="EMBL" id="UNSC01000003">
    <property type="protein sequence ID" value="SZD72279.1"/>
    <property type="molecule type" value="Genomic_DNA"/>
</dbReference>
<feature type="chain" id="PRO_5016698627" evidence="2">
    <location>
        <begin position="18"/>
        <end position="58"/>
    </location>
</feature>
<keyword evidence="1" id="KW-0812">Transmembrane</keyword>
<gene>
    <name evidence="3" type="ORF">SAMEA104719789_00719</name>
</gene>
<proteinExistence type="predicted"/>
<organism evidence="3 4">
    <name type="scientific">Candidatus Ornithobacterium hominis</name>
    <dbReference type="NCBI Taxonomy" id="2497989"/>
    <lineage>
        <taxon>Bacteria</taxon>
        <taxon>Pseudomonadati</taxon>
        <taxon>Bacteroidota</taxon>
        <taxon>Flavobacteriia</taxon>
        <taxon>Flavobacteriales</taxon>
        <taxon>Weeksellaceae</taxon>
        <taxon>Ornithobacterium</taxon>
    </lineage>
</organism>
<accession>A0A383TYK5</accession>
<keyword evidence="2" id="KW-0732">Signal</keyword>
<sequence length="58" mass="6165">MKKISLALLFIPFLTIAQPTPGNPPAAPVDQYEVALIIAAIVLTLVVGFVASKKFKKA</sequence>
<keyword evidence="1" id="KW-1133">Transmembrane helix</keyword>
<feature type="transmembrane region" description="Helical" evidence="1">
    <location>
        <begin position="35"/>
        <end position="52"/>
    </location>
</feature>
<evidence type="ECO:0000313" key="4">
    <source>
        <dbReference type="Proteomes" id="UP000262142"/>
    </source>
</evidence>
<keyword evidence="1" id="KW-0472">Membrane</keyword>
<dbReference type="Proteomes" id="UP000262142">
    <property type="component" value="Unassembled WGS sequence"/>
</dbReference>
<evidence type="ECO:0000313" key="3">
    <source>
        <dbReference type="EMBL" id="SZD72279.1"/>
    </source>
</evidence>
<evidence type="ECO:0000256" key="2">
    <source>
        <dbReference type="SAM" id="SignalP"/>
    </source>
</evidence>
<name>A0A383TYK5_9FLAO</name>
<dbReference type="AlphaFoldDB" id="A0A383TYK5"/>
<reference evidence="3 4" key="1">
    <citation type="submission" date="2018-09" db="EMBL/GenBank/DDBJ databases">
        <authorList>
            <consortium name="Pathogen Informatics"/>
        </authorList>
    </citation>
    <scope>NUCLEOTIDE SEQUENCE [LARGE SCALE GENOMIC DNA]</scope>
    <source>
        <strain evidence="3 4">OH-22767</strain>
    </source>
</reference>
<keyword evidence="4" id="KW-1185">Reference proteome</keyword>
<protein>
    <submittedName>
        <fullName evidence="3">Uncharacterized protein</fullName>
    </submittedName>
</protein>